<proteinExistence type="inferred from homology"/>
<dbReference type="GO" id="GO:0020037">
    <property type="term" value="F:heme binding"/>
    <property type="evidence" value="ECO:0007669"/>
    <property type="project" value="InterPro"/>
</dbReference>
<evidence type="ECO:0000256" key="7">
    <source>
        <dbReference type="ARBA" id="ARBA00023033"/>
    </source>
</evidence>
<dbReference type="InterPro" id="IPR017972">
    <property type="entry name" value="Cyt_P450_CS"/>
</dbReference>
<keyword evidence="12" id="KW-1185">Reference proteome</keyword>
<dbReference type="PRINTS" id="PR00463">
    <property type="entry name" value="EP450I"/>
</dbReference>
<evidence type="ECO:0000256" key="6">
    <source>
        <dbReference type="ARBA" id="ARBA00023004"/>
    </source>
</evidence>
<dbReference type="SUPFAM" id="SSF48264">
    <property type="entry name" value="Cytochrome P450"/>
    <property type="match status" value="1"/>
</dbReference>
<dbReference type="PROSITE" id="PS00086">
    <property type="entry name" value="CYTOCHROME_P450"/>
    <property type="match status" value="1"/>
</dbReference>
<dbReference type="Proteomes" id="UP001215712">
    <property type="component" value="Unassembled WGS sequence"/>
</dbReference>
<dbReference type="AlphaFoldDB" id="A0AAD6MR18"/>
<evidence type="ECO:0000256" key="10">
    <source>
        <dbReference type="SAM" id="Phobius"/>
    </source>
</evidence>
<keyword evidence="4 8" id="KW-0479">Metal-binding</keyword>
<dbReference type="GO" id="GO:0005506">
    <property type="term" value="F:iron ion binding"/>
    <property type="evidence" value="ECO:0007669"/>
    <property type="project" value="InterPro"/>
</dbReference>
<evidence type="ECO:0000256" key="1">
    <source>
        <dbReference type="ARBA" id="ARBA00001971"/>
    </source>
</evidence>
<comment type="caution">
    <text evidence="11">The sequence shown here is derived from an EMBL/GenBank/DDBJ whole genome shotgun (WGS) entry which is preliminary data.</text>
</comment>
<gene>
    <name evidence="11" type="ORF">N7493_011095</name>
</gene>
<keyword evidence="5 9" id="KW-0560">Oxidoreductase</keyword>
<protein>
    <submittedName>
        <fullName evidence="11">Cytochrome P450</fullName>
    </submittedName>
</protein>
<organism evidence="11 12">
    <name type="scientific">Penicillium malachiteum</name>
    <dbReference type="NCBI Taxonomy" id="1324776"/>
    <lineage>
        <taxon>Eukaryota</taxon>
        <taxon>Fungi</taxon>
        <taxon>Dikarya</taxon>
        <taxon>Ascomycota</taxon>
        <taxon>Pezizomycotina</taxon>
        <taxon>Eurotiomycetes</taxon>
        <taxon>Eurotiomycetidae</taxon>
        <taxon>Eurotiales</taxon>
        <taxon>Aspergillaceae</taxon>
        <taxon>Penicillium</taxon>
    </lineage>
</organism>
<keyword evidence="3 8" id="KW-0349">Heme</keyword>
<dbReference type="PANTHER" id="PTHR24305">
    <property type="entry name" value="CYTOCHROME P450"/>
    <property type="match status" value="1"/>
</dbReference>
<evidence type="ECO:0000256" key="4">
    <source>
        <dbReference type="ARBA" id="ARBA00022723"/>
    </source>
</evidence>
<name>A0AAD6MR18_9EURO</name>
<feature type="transmembrane region" description="Helical" evidence="10">
    <location>
        <begin position="20"/>
        <end position="38"/>
    </location>
</feature>
<evidence type="ECO:0000256" key="9">
    <source>
        <dbReference type="RuleBase" id="RU000461"/>
    </source>
</evidence>
<keyword evidence="6 8" id="KW-0408">Iron</keyword>
<evidence type="ECO:0000256" key="3">
    <source>
        <dbReference type="ARBA" id="ARBA00022617"/>
    </source>
</evidence>
<keyword evidence="10" id="KW-0472">Membrane</keyword>
<dbReference type="PRINTS" id="PR00385">
    <property type="entry name" value="P450"/>
</dbReference>
<evidence type="ECO:0000256" key="2">
    <source>
        <dbReference type="ARBA" id="ARBA00010617"/>
    </source>
</evidence>
<accession>A0AAD6MR18</accession>
<sequence>MWSSSHKVGLEQLDLDSSVMWVILALGIAGGLAIRAAYRIFFHPLSTFPGPKIAAVSHLYEFYYDVIRNGTYIEKIEEMHQKYGPIIQINPRELHIKDSNYYDRIYAGSPNRRDKDTSTVAIFTTSNPMVGTVHHDHHRLRRSFLNTYFSKRSVRSMESTIQAKVDRLVYRLKLAHKTGTVLELNRVFSAFTADVVTSCCFGASHSYLEQENFENQMIDAINYVMSMCHINKFLPLVPKLLRCIPQDLLQSMGLYMADVIAVRNLIRSQAIESLEKKSVIDNTDDKVSAGKTIFDALAAANVPPQEKTVRRLEEEAAAIFGAGTETTSRALSVAVFHLLNDQQMMLNLRKELDTVVLPAETQLTSTHLEQLPYLTGVIKESLRLSFGLVTRTPRISPLEPLFYEDYVIPPGTPVSQSAYFVHMDPEIFVNPKSFNPKRWINASKDGQYLNRYLVAFSKGTRQCLGMHLAYTELYLGLAAIARSVEMNLVDTTVAKVEMGRDLGHPAPKVGGFAVKVAVTGIREEHP</sequence>
<dbReference type="PANTHER" id="PTHR24305:SF157">
    <property type="entry name" value="N-ACETYLTRYPTOPHAN 6-HYDROXYLASE IVOC-RELATED"/>
    <property type="match status" value="1"/>
</dbReference>
<dbReference type="GO" id="GO:0004497">
    <property type="term" value="F:monooxygenase activity"/>
    <property type="evidence" value="ECO:0007669"/>
    <property type="project" value="UniProtKB-KW"/>
</dbReference>
<dbReference type="CDD" id="cd11062">
    <property type="entry name" value="CYP58-like"/>
    <property type="match status" value="1"/>
</dbReference>
<dbReference type="InterPro" id="IPR050121">
    <property type="entry name" value="Cytochrome_P450_monoxygenase"/>
</dbReference>
<keyword evidence="7 9" id="KW-0503">Monooxygenase</keyword>
<reference evidence="11" key="1">
    <citation type="journal article" date="2023" name="IMA Fungus">
        <title>Comparative genomic study of the Penicillium genus elucidates a diverse pangenome and 15 lateral gene transfer events.</title>
        <authorList>
            <person name="Petersen C."/>
            <person name="Sorensen T."/>
            <person name="Nielsen M.R."/>
            <person name="Sondergaard T.E."/>
            <person name="Sorensen J.L."/>
            <person name="Fitzpatrick D.A."/>
            <person name="Frisvad J.C."/>
            <person name="Nielsen K.L."/>
        </authorList>
    </citation>
    <scope>NUCLEOTIDE SEQUENCE</scope>
    <source>
        <strain evidence="11">IBT 17514</strain>
    </source>
</reference>
<dbReference type="Gene3D" id="1.10.630.10">
    <property type="entry name" value="Cytochrome P450"/>
    <property type="match status" value="1"/>
</dbReference>
<dbReference type="GO" id="GO:0016705">
    <property type="term" value="F:oxidoreductase activity, acting on paired donors, with incorporation or reduction of molecular oxygen"/>
    <property type="evidence" value="ECO:0007669"/>
    <property type="project" value="InterPro"/>
</dbReference>
<keyword evidence="10" id="KW-1133">Transmembrane helix</keyword>
<dbReference type="InterPro" id="IPR001128">
    <property type="entry name" value="Cyt_P450"/>
</dbReference>
<keyword evidence="10" id="KW-0812">Transmembrane</keyword>
<evidence type="ECO:0000256" key="8">
    <source>
        <dbReference type="PIRSR" id="PIRSR602401-1"/>
    </source>
</evidence>
<evidence type="ECO:0000256" key="5">
    <source>
        <dbReference type="ARBA" id="ARBA00023002"/>
    </source>
</evidence>
<comment type="similarity">
    <text evidence="2 9">Belongs to the cytochrome P450 family.</text>
</comment>
<evidence type="ECO:0000313" key="11">
    <source>
        <dbReference type="EMBL" id="KAJ5703957.1"/>
    </source>
</evidence>
<reference evidence="11" key="2">
    <citation type="submission" date="2023-01" db="EMBL/GenBank/DDBJ databases">
        <authorList>
            <person name="Petersen C."/>
        </authorList>
    </citation>
    <scope>NUCLEOTIDE SEQUENCE</scope>
    <source>
        <strain evidence="11">IBT 17514</strain>
    </source>
</reference>
<comment type="cofactor">
    <cofactor evidence="1 8">
        <name>heme</name>
        <dbReference type="ChEBI" id="CHEBI:30413"/>
    </cofactor>
</comment>
<dbReference type="Pfam" id="PF00067">
    <property type="entry name" value="p450"/>
    <property type="match status" value="1"/>
</dbReference>
<dbReference type="GO" id="GO:0043386">
    <property type="term" value="P:mycotoxin biosynthetic process"/>
    <property type="evidence" value="ECO:0007669"/>
    <property type="project" value="UniProtKB-ARBA"/>
</dbReference>
<dbReference type="EMBL" id="JAQJAN010000020">
    <property type="protein sequence ID" value="KAJ5703957.1"/>
    <property type="molecule type" value="Genomic_DNA"/>
</dbReference>
<dbReference type="InterPro" id="IPR036396">
    <property type="entry name" value="Cyt_P450_sf"/>
</dbReference>
<evidence type="ECO:0000313" key="12">
    <source>
        <dbReference type="Proteomes" id="UP001215712"/>
    </source>
</evidence>
<dbReference type="InterPro" id="IPR002401">
    <property type="entry name" value="Cyt_P450_E_grp-I"/>
</dbReference>
<feature type="binding site" description="axial binding residue" evidence="8">
    <location>
        <position position="463"/>
    </location>
    <ligand>
        <name>heme</name>
        <dbReference type="ChEBI" id="CHEBI:30413"/>
    </ligand>
    <ligandPart>
        <name>Fe</name>
        <dbReference type="ChEBI" id="CHEBI:18248"/>
    </ligandPart>
</feature>